<protein>
    <recommendedName>
        <fullName evidence="7">Shikimate kinase</fullName>
        <shortName evidence="7">SK</shortName>
        <ecNumber evidence="7">2.7.1.71</ecNumber>
    </recommendedName>
</protein>
<feature type="binding site" evidence="7">
    <location>
        <position position="57"/>
    </location>
    <ligand>
        <name>substrate</name>
    </ligand>
</feature>
<accession>A0A6M1RJM1</accession>
<proteinExistence type="inferred from homology"/>
<keyword evidence="5 7" id="KW-0067">ATP-binding</keyword>
<keyword evidence="4 7" id="KW-0418">Kinase</keyword>
<dbReference type="UniPathway" id="UPA00053">
    <property type="reaction ID" value="UER00088"/>
</dbReference>
<feature type="binding site" evidence="7">
    <location>
        <position position="79"/>
    </location>
    <ligand>
        <name>substrate</name>
    </ligand>
</feature>
<evidence type="ECO:0000313" key="8">
    <source>
        <dbReference type="EMBL" id="NGO39906.1"/>
    </source>
</evidence>
<sequence>MRNVALIGFMGSGKSAVGKLVAAELGFDFLDTDEKIEQAAGMSIPEIFRSLGEAGFREWERRIVRSLAGLRNTVIATGGGLPTYDDHLERLKEHSLVVCLWASPEVLFERVRHHTHRPLLQTEDPLQRIRELLARREPWYRRADVMIGTEQRSIREVAAQVIHAFRLHTRARA</sequence>
<dbReference type="InterPro" id="IPR031322">
    <property type="entry name" value="Shikimate/glucono_kinase"/>
</dbReference>
<feature type="binding site" evidence="7">
    <location>
        <position position="117"/>
    </location>
    <ligand>
        <name>ATP</name>
        <dbReference type="ChEBI" id="CHEBI:30616"/>
    </ligand>
</feature>
<name>A0A6M1RJM1_9BACT</name>
<keyword evidence="7" id="KW-0479">Metal-binding</keyword>
<dbReference type="GO" id="GO:0004765">
    <property type="term" value="F:shikimate kinase activity"/>
    <property type="evidence" value="ECO:0007669"/>
    <property type="project" value="UniProtKB-UniRule"/>
</dbReference>
<dbReference type="Pfam" id="PF01202">
    <property type="entry name" value="SKI"/>
    <property type="match status" value="1"/>
</dbReference>
<evidence type="ECO:0000256" key="3">
    <source>
        <dbReference type="ARBA" id="ARBA00022741"/>
    </source>
</evidence>
<dbReference type="GO" id="GO:0000287">
    <property type="term" value="F:magnesium ion binding"/>
    <property type="evidence" value="ECO:0007669"/>
    <property type="project" value="UniProtKB-UniRule"/>
</dbReference>
<evidence type="ECO:0000256" key="7">
    <source>
        <dbReference type="HAMAP-Rule" id="MF_00109"/>
    </source>
</evidence>
<keyword evidence="6 7" id="KW-0057">Aromatic amino acid biosynthesis</keyword>
<keyword evidence="3 7" id="KW-0547">Nucleotide-binding</keyword>
<comment type="subcellular location">
    <subcellularLocation>
        <location evidence="7">Cytoplasm</location>
    </subcellularLocation>
</comment>
<dbReference type="HAMAP" id="MF_00109">
    <property type="entry name" value="Shikimate_kinase"/>
    <property type="match status" value="1"/>
</dbReference>
<dbReference type="InterPro" id="IPR000623">
    <property type="entry name" value="Shikimate_kinase/TSH1"/>
</dbReference>
<dbReference type="Gene3D" id="3.40.50.300">
    <property type="entry name" value="P-loop containing nucleotide triphosphate hydrolases"/>
    <property type="match status" value="1"/>
</dbReference>
<feature type="binding site" evidence="7">
    <location>
        <position position="152"/>
    </location>
    <ligand>
        <name>ATP</name>
        <dbReference type="ChEBI" id="CHEBI:30616"/>
    </ligand>
</feature>
<dbReference type="Proteomes" id="UP000477311">
    <property type="component" value="Unassembled WGS sequence"/>
</dbReference>
<dbReference type="GO" id="GO:0005524">
    <property type="term" value="F:ATP binding"/>
    <property type="evidence" value="ECO:0007669"/>
    <property type="project" value="UniProtKB-UniRule"/>
</dbReference>
<dbReference type="SUPFAM" id="SSF52540">
    <property type="entry name" value="P-loop containing nucleoside triphosphate hydrolases"/>
    <property type="match status" value="1"/>
</dbReference>
<dbReference type="PANTHER" id="PTHR21087">
    <property type="entry name" value="SHIKIMATE KINASE"/>
    <property type="match status" value="1"/>
</dbReference>
<evidence type="ECO:0000256" key="2">
    <source>
        <dbReference type="ARBA" id="ARBA00022679"/>
    </source>
</evidence>
<keyword evidence="2 7" id="KW-0808">Transferase</keyword>
<comment type="similarity">
    <text evidence="7">Belongs to the shikimate kinase family.</text>
</comment>
<dbReference type="InterPro" id="IPR027417">
    <property type="entry name" value="P-loop_NTPase"/>
</dbReference>
<dbReference type="CDD" id="cd00464">
    <property type="entry name" value="SK"/>
    <property type="match status" value="1"/>
</dbReference>
<evidence type="ECO:0000256" key="4">
    <source>
        <dbReference type="ARBA" id="ARBA00022777"/>
    </source>
</evidence>
<comment type="function">
    <text evidence="7">Catalyzes the specific phosphorylation of the 3-hydroxyl group of shikimic acid using ATP as a cosubstrate.</text>
</comment>
<feature type="binding site" evidence="7">
    <location>
        <position position="136"/>
    </location>
    <ligand>
        <name>substrate</name>
    </ligand>
</feature>
<dbReference type="EMBL" id="JAAKYA010000076">
    <property type="protein sequence ID" value="NGO39906.1"/>
    <property type="molecule type" value="Genomic_DNA"/>
</dbReference>
<dbReference type="EC" id="2.7.1.71" evidence="7"/>
<feature type="binding site" evidence="7">
    <location>
        <begin position="11"/>
        <end position="16"/>
    </location>
    <ligand>
        <name>ATP</name>
        <dbReference type="ChEBI" id="CHEBI:30616"/>
    </ligand>
</feature>
<keyword evidence="7" id="KW-0460">Magnesium</keyword>
<organism evidence="8 9">
    <name type="scientific">Limisphaera ngatamarikiensis</name>
    <dbReference type="NCBI Taxonomy" id="1324935"/>
    <lineage>
        <taxon>Bacteria</taxon>
        <taxon>Pseudomonadati</taxon>
        <taxon>Verrucomicrobiota</taxon>
        <taxon>Verrucomicrobiia</taxon>
        <taxon>Limisphaerales</taxon>
        <taxon>Limisphaeraceae</taxon>
        <taxon>Limisphaera</taxon>
    </lineage>
</organism>
<dbReference type="GO" id="GO:0009073">
    <property type="term" value="P:aromatic amino acid family biosynthetic process"/>
    <property type="evidence" value="ECO:0007669"/>
    <property type="project" value="UniProtKB-KW"/>
</dbReference>
<dbReference type="GO" id="GO:0008652">
    <property type="term" value="P:amino acid biosynthetic process"/>
    <property type="evidence" value="ECO:0007669"/>
    <property type="project" value="UniProtKB-KW"/>
</dbReference>
<dbReference type="PANTHER" id="PTHR21087:SF16">
    <property type="entry name" value="SHIKIMATE KINASE 1, CHLOROPLASTIC"/>
    <property type="match status" value="1"/>
</dbReference>
<keyword evidence="9" id="KW-1185">Reference proteome</keyword>
<comment type="subunit">
    <text evidence="7">Monomer.</text>
</comment>
<dbReference type="GO" id="GO:0005829">
    <property type="term" value="C:cytosol"/>
    <property type="evidence" value="ECO:0007669"/>
    <property type="project" value="TreeGrafter"/>
</dbReference>
<comment type="cofactor">
    <cofactor evidence="7">
        <name>Mg(2+)</name>
        <dbReference type="ChEBI" id="CHEBI:18420"/>
    </cofactor>
    <text evidence="7">Binds 1 Mg(2+) ion per subunit.</text>
</comment>
<evidence type="ECO:0000256" key="1">
    <source>
        <dbReference type="ARBA" id="ARBA00022605"/>
    </source>
</evidence>
<reference evidence="8 9" key="1">
    <citation type="submission" date="2020-02" db="EMBL/GenBank/DDBJ databases">
        <title>Draft genome sequence of Limisphaera ngatamarikiensis NGM72.4T, a thermophilic Verrucomicrobia grouped in subdivision 3.</title>
        <authorList>
            <person name="Carere C.R."/>
            <person name="Steen J."/>
            <person name="Hugenholtz P."/>
            <person name="Stott M.B."/>
        </authorList>
    </citation>
    <scope>NUCLEOTIDE SEQUENCE [LARGE SCALE GENOMIC DNA]</scope>
    <source>
        <strain evidence="8 9">NGM72.4</strain>
    </source>
</reference>
<dbReference type="PRINTS" id="PR01100">
    <property type="entry name" value="SHIKIMTKNASE"/>
</dbReference>
<comment type="catalytic activity">
    <reaction evidence="7">
        <text>shikimate + ATP = 3-phosphoshikimate + ADP + H(+)</text>
        <dbReference type="Rhea" id="RHEA:13121"/>
        <dbReference type="ChEBI" id="CHEBI:15378"/>
        <dbReference type="ChEBI" id="CHEBI:30616"/>
        <dbReference type="ChEBI" id="CHEBI:36208"/>
        <dbReference type="ChEBI" id="CHEBI:145989"/>
        <dbReference type="ChEBI" id="CHEBI:456216"/>
        <dbReference type="EC" id="2.7.1.71"/>
    </reaction>
</comment>
<evidence type="ECO:0000256" key="6">
    <source>
        <dbReference type="ARBA" id="ARBA00023141"/>
    </source>
</evidence>
<feature type="binding site" evidence="7">
    <location>
        <position position="15"/>
    </location>
    <ligand>
        <name>Mg(2+)</name>
        <dbReference type="ChEBI" id="CHEBI:18420"/>
    </ligand>
</feature>
<evidence type="ECO:0000256" key="5">
    <source>
        <dbReference type="ARBA" id="ARBA00022840"/>
    </source>
</evidence>
<dbReference type="GO" id="GO:0009423">
    <property type="term" value="P:chorismate biosynthetic process"/>
    <property type="evidence" value="ECO:0007669"/>
    <property type="project" value="UniProtKB-UniRule"/>
</dbReference>
<gene>
    <name evidence="7" type="primary">aroK</name>
    <name evidence="8" type="ORF">G4L39_10950</name>
</gene>
<comment type="pathway">
    <text evidence="7">Metabolic intermediate biosynthesis; chorismate biosynthesis; chorismate from D-erythrose 4-phosphate and phosphoenolpyruvate: step 5/7.</text>
</comment>
<comment type="caution">
    <text evidence="8">The sequence shown here is derived from an EMBL/GenBank/DDBJ whole genome shotgun (WGS) entry which is preliminary data.</text>
</comment>
<keyword evidence="1 7" id="KW-0028">Amino-acid biosynthesis</keyword>
<feature type="binding site" evidence="7">
    <location>
        <position position="33"/>
    </location>
    <ligand>
        <name>substrate</name>
    </ligand>
</feature>
<keyword evidence="7" id="KW-0963">Cytoplasm</keyword>
<evidence type="ECO:0000313" key="9">
    <source>
        <dbReference type="Proteomes" id="UP000477311"/>
    </source>
</evidence>
<dbReference type="AlphaFoldDB" id="A0A6M1RJM1"/>